<organism evidence="1 2">
    <name type="scientific">Batillaria attramentaria</name>
    <dbReference type="NCBI Taxonomy" id="370345"/>
    <lineage>
        <taxon>Eukaryota</taxon>
        <taxon>Metazoa</taxon>
        <taxon>Spiralia</taxon>
        <taxon>Lophotrochozoa</taxon>
        <taxon>Mollusca</taxon>
        <taxon>Gastropoda</taxon>
        <taxon>Caenogastropoda</taxon>
        <taxon>Sorbeoconcha</taxon>
        <taxon>Cerithioidea</taxon>
        <taxon>Batillariidae</taxon>
        <taxon>Batillaria</taxon>
    </lineage>
</organism>
<protein>
    <submittedName>
        <fullName evidence="1">Uncharacterized protein</fullName>
    </submittedName>
</protein>
<evidence type="ECO:0000313" key="1">
    <source>
        <dbReference type="EMBL" id="KAK7505950.1"/>
    </source>
</evidence>
<name>A0ABD0M315_9CAEN</name>
<proteinExistence type="predicted"/>
<dbReference type="AlphaFoldDB" id="A0ABD0M315"/>
<evidence type="ECO:0000313" key="2">
    <source>
        <dbReference type="Proteomes" id="UP001519460"/>
    </source>
</evidence>
<dbReference type="EMBL" id="JACVVK020000008">
    <property type="protein sequence ID" value="KAK7505950.1"/>
    <property type="molecule type" value="Genomic_DNA"/>
</dbReference>
<reference evidence="1 2" key="1">
    <citation type="journal article" date="2023" name="Sci. Data">
        <title>Genome assembly of the Korean intertidal mud-creeper Batillaria attramentaria.</title>
        <authorList>
            <person name="Patra A.K."/>
            <person name="Ho P.T."/>
            <person name="Jun S."/>
            <person name="Lee S.J."/>
            <person name="Kim Y."/>
            <person name="Won Y.J."/>
        </authorList>
    </citation>
    <scope>NUCLEOTIDE SEQUENCE [LARGE SCALE GENOMIC DNA]</scope>
    <source>
        <strain evidence="1">Wonlab-2016</strain>
    </source>
</reference>
<dbReference type="Proteomes" id="UP001519460">
    <property type="component" value="Unassembled WGS sequence"/>
</dbReference>
<comment type="caution">
    <text evidence="1">The sequence shown here is derived from an EMBL/GenBank/DDBJ whole genome shotgun (WGS) entry which is preliminary data.</text>
</comment>
<sequence>RFENRICSVARSVNRNADTTKEIFLARENLERHVQGLLSDIYILQATLMSQSRTFSRDQGRQDALKMLSFRARVTVNESETRDGKKIG</sequence>
<accession>A0ABD0M315</accession>
<feature type="non-terminal residue" evidence="1">
    <location>
        <position position="1"/>
    </location>
</feature>
<gene>
    <name evidence="1" type="ORF">BaRGS_00002672</name>
</gene>
<keyword evidence="2" id="KW-1185">Reference proteome</keyword>